<sequence length="62" mass="6942">MSRPLSNIRPCLGISRAGQTYPAERLLRDNHLSGQFLISGSSILCFLLNRQGQFMNCPYSVL</sequence>
<reference evidence="1 2" key="1">
    <citation type="journal article" name="Front. Microbiol.">
        <title>Sugar Metabolism of the First Thermophilic Planctomycete Thermogutta terrifontis: Comparative Genomic and Transcriptomic Approaches.</title>
        <authorList>
            <person name="Elcheninov A.G."/>
            <person name="Menzel P."/>
            <person name="Gudbergsdottir S.R."/>
            <person name="Slesarev A.I."/>
            <person name="Kadnikov V.V."/>
            <person name="Krogh A."/>
            <person name="Bonch-Osmolovskaya E.A."/>
            <person name="Peng X."/>
            <person name="Kublanov I.V."/>
        </authorList>
    </citation>
    <scope>NUCLEOTIDE SEQUENCE [LARGE SCALE GENOMIC DNA]</scope>
    <source>
        <strain evidence="1 2">R1</strain>
    </source>
</reference>
<accession>A0A286RKV6</accession>
<dbReference type="AlphaFoldDB" id="A0A286RKV6"/>
<dbReference type="Proteomes" id="UP000215086">
    <property type="component" value="Chromosome"/>
</dbReference>
<dbReference type="KEGG" id="ttf:THTE_3966"/>
<evidence type="ECO:0000313" key="2">
    <source>
        <dbReference type="Proteomes" id="UP000215086"/>
    </source>
</evidence>
<name>A0A286RKV6_9BACT</name>
<organism evidence="1 2">
    <name type="scientific">Thermogutta terrifontis</name>
    <dbReference type="NCBI Taxonomy" id="1331910"/>
    <lineage>
        <taxon>Bacteria</taxon>
        <taxon>Pseudomonadati</taxon>
        <taxon>Planctomycetota</taxon>
        <taxon>Planctomycetia</taxon>
        <taxon>Pirellulales</taxon>
        <taxon>Thermoguttaceae</taxon>
        <taxon>Thermogutta</taxon>
    </lineage>
</organism>
<gene>
    <name evidence="1" type="ORF">THTE_3966</name>
</gene>
<evidence type="ECO:0000313" key="1">
    <source>
        <dbReference type="EMBL" id="ASV76567.1"/>
    </source>
</evidence>
<protein>
    <submittedName>
        <fullName evidence="1">Uncharacterized protein</fullName>
    </submittedName>
</protein>
<dbReference type="EMBL" id="CP018477">
    <property type="protein sequence ID" value="ASV76567.1"/>
    <property type="molecule type" value="Genomic_DNA"/>
</dbReference>
<proteinExistence type="predicted"/>
<keyword evidence="2" id="KW-1185">Reference proteome</keyword>